<feature type="signal peptide" evidence="1">
    <location>
        <begin position="1"/>
        <end position="17"/>
    </location>
</feature>
<accession>W6AJG8</accession>
<dbReference type="HOGENOM" id="CLU_871276_0_0_14"/>
<dbReference type="Proteomes" id="UP000019265">
    <property type="component" value="Chromosome"/>
</dbReference>
<sequence>MKRLLAMIATISLTTTAATSVVACSNWGDWTEIQVPPPKFPVWVSGFEGTSLNKIVVEENQNFEKLQNDINEALKGSHWDAPEAVSWSYKKNNVTLEETALENFDWTRNADYQVIIKSNLKEFPGEAIFSYTVSNSMHIADHLRTTDLGTIDDSRDKTILIALIFQNMNLIPYINEIADQYVEEGAVDKIVLKYDEDNNAIGAVIGSEETSKLNQRTFTGSTEVTFKVVSKVAPDEPEDIASLVKSSSIGTINDNRKYTIMMFFITVNFAAYLEKLSELINDLDVINITETSATIKAIPESQYFSGSVDVVFQVYQPS</sequence>
<dbReference type="AlphaFoldDB" id="W6AJG8"/>
<reference evidence="2 3" key="1">
    <citation type="journal article" date="2014" name="Genome Biol. Evol.">
        <title>Molecular evolution of the substrate utilization strategies and putative virulence factors in mosquito-associated Spiroplasma species.</title>
        <authorList>
            <person name="Chang T.H."/>
            <person name="Lo W.S."/>
            <person name="Ku C."/>
            <person name="Chen L.L."/>
            <person name="Kuo C.H."/>
        </authorList>
    </citation>
    <scope>NUCLEOTIDE SEQUENCE [LARGE SCALE GENOMIC DNA]</scope>
    <source>
        <strain evidence="2">Ar-1343</strain>
    </source>
</reference>
<feature type="chain" id="PRO_5004876132" description="Lipoprotein" evidence="1">
    <location>
        <begin position="18"/>
        <end position="318"/>
    </location>
</feature>
<proteinExistence type="predicted"/>
<gene>
    <name evidence="2" type="ORF">SSABA_v1c04570</name>
</gene>
<evidence type="ECO:0000313" key="2">
    <source>
        <dbReference type="EMBL" id="AHI53864.1"/>
    </source>
</evidence>
<evidence type="ECO:0000313" key="3">
    <source>
        <dbReference type="Proteomes" id="UP000019265"/>
    </source>
</evidence>
<dbReference type="STRING" id="1276257.SSABA_v1c04570"/>
<name>W6AJG8_9MOLU</name>
<dbReference type="OrthoDB" id="390025at2"/>
<dbReference type="PROSITE" id="PS51257">
    <property type="entry name" value="PROKAR_LIPOPROTEIN"/>
    <property type="match status" value="1"/>
</dbReference>
<keyword evidence="1" id="KW-0732">Signal</keyword>
<dbReference type="KEGG" id="ssab:SSABA_v1c04570"/>
<protein>
    <recommendedName>
        <fullName evidence="4">Lipoprotein</fullName>
    </recommendedName>
</protein>
<dbReference type="EMBL" id="CP006934">
    <property type="protein sequence ID" value="AHI53864.1"/>
    <property type="molecule type" value="Genomic_DNA"/>
</dbReference>
<dbReference type="NCBIfam" id="NF038029">
    <property type="entry name" value="LP_plasma"/>
    <property type="match status" value="1"/>
</dbReference>
<evidence type="ECO:0000256" key="1">
    <source>
        <dbReference type="SAM" id="SignalP"/>
    </source>
</evidence>
<keyword evidence="3" id="KW-1185">Reference proteome</keyword>
<evidence type="ECO:0008006" key="4">
    <source>
        <dbReference type="Google" id="ProtNLM"/>
    </source>
</evidence>
<dbReference type="InterPro" id="IPR054816">
    <property type="entry name" value="Lipoprotein_mollicutes-type_CS"/>
</dbReference>
<dbReference type="RefSeq" id="WP_025251005.1">
    <property type="nucleotide sequence ID" value="NZ_CP006934.1"/>
</dbReference>
<organism evidence="2 3">
    <name type="scientific">Spiroplasma sabaudiense Ar-1343</name>
    <dbReference type="NCBI Taxonomy" id="1276257"/>
    <lineage>
        <taxon>Bacteria</taxon>
        <taxon>Bacillati</taxon>
        <taxon>Mycoplasmatota</taxon>
        <taxon>Mollicutes</taxon>
        <taxon>Entomoplasmatales</taxon>
        <taxon>Spiroplasmataceae</taxon>
        <taxon>Spiroplasma</taxon>
    </lineage>
</organism>
<dbReference type="PATRIC" id="fig|1276257.3.peg.468"/>